<feature type="compositionally biased region" description="Basic residues" evidence="1">
    <location>
        <begin position="117"/>
        <end position="127"/>
    </location>
</feature>
<feature type="compositionally biased region" description="Basic and acidic residues" evidence="1">
    <location>
        <begin position="55"/>
        <end position="82"/>
    </location>
</feature>
<name>A0A6J4UCU7_9BACT</name>
<feature type="region of interest" description="Disordered" evidence="1">
    <location>
        <begin position="308"/>
        <end position="331"/>
    </location>
</feature>
<sequence length="331" mass="37191">DPGQSLRADRRRPHHRAGSGRADRHGDGRRDLGPAGGRHPAPLDRRQGSGTGGDGPDRRGVRAPPPRDRGRDPAPRASEGRTVRGLHLHRLLRARDDRRPADDARDQPLRRQELPPHRPRWRPRRRHRDGEPLGRSPADPCPADRRGARLRRHRCHRRRLLPGDRRAGRADRGSGGRHLRRPRPRHPAGDLPIEEGSPGRAAGRGARARRDERAGPARRPALLDQGSDLLPGCLRPSFADNGHGRYLPRDPERCPRRQPLDDVLPAQRHGQADDVVVDHPDVDGAHLRHLRDELRQHAGTELATRVHLGARPDGRRRQRPVHVLPPDRLAV</sequence>
<reference evidence="2" key="1">
    <citation type="submission" date="2020-02" db="EMBL/GenBank/DDBJ databases">
        <authorList>
            <person name="Meier V. D."/>
        </authorList>
    </citation>
    <scope>NUCLEOTIDE SEQUENCE</scope>
    <source>
        <strain evidence="2">AVDCRST_MAG59</strain>
    </source>
</reference>
<feature type="compositionally biased region" description="Basic residues" evidence="1">
    <location>
        <begin position="148"/>
        <end position="160"/>
    </location>
</feature>
<feature type="compositionally biased region" description="Basic residues" evidence="1">
    <location>
        <begin position="175"/>
        <end position="186"/>
    </location>
</feature>
<feature type="region of interest" description="Disordered" evidence="1">
    <location>
        <begin position="1"/>
        <end position="259"/>
    </location>
</feature>
<feature type="compositionally biased region" description="Basic and acidic residues" evidence="1">
    <location>
        <begin position="21"/>
        <end position="32"/>
    </location>
</feature>
<feature type="non-terminal residue" evidence="2">
    <location>
        <position position="1"/>
    </location>
</feature>
<evidence type="ECO:0000256" key="1">
    <source>
        <dbReference type="SAM" id="MobiDB-lite"/>
    </source>
</evidence>
<proteinExistence type="predicted"/>
<protein>
    <submittedName>
        <fullName evidence="2">Magnesium and cobalt transport protein CorA</fullName>
    </submittedName>
</protein>
<feature type="compositionally biased region" description="Basic residues" evidence="1">
    <location>
        <begin position="9"/>
        <end position="18"/>
    </location>
</feature>
<gene>
    <name evidence="2" type="ORF">AVDCRST_MAG59-1393</name>
</gene>
<feature type="compositionally biased region" description="Basic and acidic residues" evidence="1">
    <location>
        <begin position="247"/>
        <end position="259"/>
    </location>
</feature>
<dbReference type="AlphaFoldDB" id="A0A6J4UCU7"/>
<accession>A0A6J4UCU7</accession>
<feature type="compositionally biased region" description="Basic and acidic residues" evidence="1">
    <location>
        <begin position="161"/>
        <end position="174"/>
    </location>
</feature>
<dbReference type="EMBL" id="CADCWF010000086">
    <property type="protein sequence ID" value="CAA9546975.1"/>
    <property type="molecule type" value="Genomic_DNA"/>
</dbReference>
<feature type="compositionally biased region" description="Basic and acidic residues" evidence="1">
    <location>
        <begin position="93"/>
        <end position="116"/>
    </location>
</feature>
<feature type="non-terminal residue" evidence="2">
    <location>
        <position position="331"/>
    </location>
</feature>
<evidence type="ECO:0000313" key="2">
    <source>
        <dbReference type="EMBL" id="CAA9546975.1"/>
    </source>
</evidence>
<organism evidence="2">
    <name type="scientific">uncultured Thermomicrobiales bacterium</name>
    <dbReference type="NCBI Taxonomy" id="1645740"/>
    <lineage>
        <taxon>Bacteria</taxon>
        <taxon>Pseudomonadati</taxon>
        <taxon>Thermomicrobiota</taxon>
        <taxon>Thermomicrobia</taxon>
        <taxon>Thermomicrobiales</taxon>
        <taxon>environmental samples</taxon>
    </lineage>
</organism>
<feature type="compositionally biased region" description="Low complexity" evidence="1">
    <location>
        <begin position="194"/>
        <end position="205"/>
    </location>
</feature>